<dbReference type="AlphaFoldDB" id="A0A0F6YMB7"/>
<feature type="transmembrane region" description="Helical" evidence="5">
    <location>
        <begin position="73"/>
        <end position="91"/>
    </location>
</feature>
<evidence type="ECO:0000256" key="5">
    <source>
        <dbReference type="SAM" id="Phobius"/>
    </source>
</evidence>
<accession>A0A0F6YMB7</accession>
<feature type="transmembrane region" description="Helical" evidence="5">
    <location>
        <begin position="46"/>
        <end position="66"/>
    </location>
</feature>
<dbReference type="KEGG" id="samy:DB32_007237"/>
<gene>
    <name evidence="6" type="ORF">DB32_007237</name>
</gene>
<evidence type="ECO:0000256" key="1">
    <source>
        <dbReference type="ARBA" id="ARBA00004141"/>
    </source>
</evidence>
<dbReference type="Proteomes" id="UP000034883">
    <property type="component" value="Chromosome"/>
</dbReference>
<dbReference type="InterPro" id="IPR016944">
    <property type="entry name" value="UCP030066"/>
</dbReference>
<comment type="subcellular location">
    <subcellularLocation>
        <location evidence="1">Membrane</location>
        <topology evidence="1">Multi-pass membrane protein</topology>
    </subcellularLocation>
</comment>
<keyword evidence="3 5" id="KW-1133">Transmembrane helix</keyword>
<evidence type="ECO:0000313" key="6">
    <source>
        <dbReference type="EMBL" id="AKF10088.1"/>
    </source>
</evidence>
<evidence type="ECO:0008006" key="8">
    <source>
        <dbReference type="Google" id="ProtNLM"/>
    </source>
</evidence>
<proteinExistence type="predicted"/>
<dbReference type="EMBL" id="CP011125">
    <property type="protein sequence ID" value="AKF10088.1"/>
    <property type="molecule type" value="Genomic_DNA"/>
</dbReference>
<dbReference type="Pfam" id="PF13564">
    <property type="entry name" value="DoxX_2"/>
    <property type="match status" value="1"/>
</dbReference>
<dbReference type="RefSeq" id="WP_075097704.1">
    <property type="nucleotide sequence ID" value="NZ_CP011125.1"/>
</dbReference>
<dbReference type="PIRSF" id="PIRSF030066">
    <property type="entry name" value="UCP030066"/>
    <property type="match status" value="1"/>
</dbReference>
<dbReference type="STRING" id="927083.DB32_007237"/>
<feature type="transmembrane region" description="Helical" evidence="5">
    <location>
        <begin position="97"/>
        <end position="114"/>
    </location>
</feature>
<evidence type="ECO:0000256" key="4">
    <source>
        <dbReference type="ARBA" id="ARBA00023136"/>
    </source>
</evidence>
<dbReference type="GO" id="GO:0016020">
    <property type="term" value="C:membrane"/>
    <property type="evidence" value="ECO:0007669"/>
    <property type="project" value="UniProtKB-SubCell"/>
</dbReference>
<evidence type="ECO:0000313" key="7">
    <source>
        <dbReference type="Proteomes" id="UP000034883"/>
    </source>
</evidence>
<evidence type="ECO:0000256" key="2">
    <source>
        <dbReference type="ARBA" id="ARBA00022692"/>
    </source>
</evidence>
<organism evidence="6 7">
    <name type="scientific">Sandaracinus amylolyticus</name>
    <dbReference type="NCBI Taxonomy" id="927083"/>
    <lineage>
        <taxon>Bacteria</taxon>
        <taxon>Pseudomonadati</taxon>
        <taxon>Myxococcota</taxon>
        <taxon>Polyangia</taxon>
        <taxon>Polyangiales</taxon>
        <taxon>Sandaracinaceae</taxon>
        <taxon>Sandaracinus</taxon>
    </lineage>
</organism>
<dbReference type="OrthoDB" id="7960583at2"/>
<dbReference type="InterPro" id="IPR032808">
    <property type="entry name" value="DoxX"/>
</dbReference>
<reference evidence="6 7" key="1">
    <citation type="submission" date="2015-03" db="EMBL/GenBank/DDBJ databases">
        <title>Genome assembly of Sandaracinus amylolyticus DSM 53668.</title>
        <authorList>
            <person name="Sharma G."/>
            <person name="Subramanian S."/>
        </authorList>
    </citation>
    <scope>NUCLEOTIDE SEQUENCE [LARGE SCALE GENOMIC DNA]</scope>
    <source>
        <strain evidence="6 7">DSM 53668</strain>
    </source>
</reference>
<name>A0A0F6YMB7_9BACT</name>
<keyword evidence="2 5" id="KW-0812">Transmembrane</keyword>
<protein>
    <recommendedName>
        <fullName evidence="8">DoxX-like family protein</fullName>
    </recommendedName>
</protein>
<keyword evidence="4 5" id="KW-0472">Membrane</keyword>
<sequence length="139" mass="14404">MNALRPIAYWISTALLALALGAGGVLDLTRAPEVMTGLERLGYPAYLATLLGAWKLAGVAALLAPGLGRLKEWAYAGIAFDLTGAAFSHVASGDAPGAVAPIALFVIAAASWALRPASRLARPLPWSTGRVPALERRMA</sequence>
<keyword evidence="7" id="KW-1185">Reference proteome</keyword>
<evidence type="ECO:0000256" key="3">
    <source>
        <dbReference type="ARBA" id="ARBA00022989"/>
    </source>
</evidence>
<feature type="transmembrane region" description="Helical" evidence="5">
    <location>
        <begin position="7"/>
        <end position="26"/>
    </location>
</feature>